<evidence type="ECO:0000313" key="2">
    <source>
        <dbReference type="Proteomes" id="UP000242381"/>
    </source>
</evidence>
<evidence type="ECO:0000313" key="1">
    <source>
        <dbReference type="EMBL" id="ORE17935.1"/>
    </source>
</evidence>
<reference evidence="1 2" key="1">
    <citation type="journal article" date="2016" name="Proc. Natl. Acad. Sci. U.S.A.">
        <title>Lipid metabolic changes in an early divergent fungus govern the establishment of a mutualistic symbiosis with endobacteria.</title>
        <authorList>
            <person name="Lastovetsky O.A."/>
            <person name="Gaspar M.L."/>
            <person name="Mondo S.J."/>
            <person name="LaButti K.M."/>
            <person name="Sandor L."/>
            <person name="Grigoriev I.V."/>
            <person name="Henry S.A."/>
            <person name="Pawlowska T.E."/>
        </authorList>
    </citation>
    <scope>NUCLEOTIDE SEQUENCE [LARGE SCALE GENOMIC DNA]</scope>
    <source>
        <strain evidence="1 2">ATCC 11559</strain>
    </source>
</reference>
<sequence length="130" mass="14924">MLSALLDSISSLQLINRDVGYYYIWDIECACLSTQWASLLEQTHKNVTSRATFIAEEHNVNGNRDIFKAFQIHNILCHCQGPLLPVKNNTSSYAAQRQSERNENLDHEIIRIRSAMLARPNPVARIYRHA</sequence>
<proteinExistence type="predicted"/>
<organism evidence="1 2">
    <name type="scientific">Rhizopus microsporus</name>
    <dbReference type="NCBI Taxonomy" id="58291"/>
    <lineage>
        <taxon>Eukaryota</taxon>
        <taxon>Fungi</taxon>
        <taxon>Fungi incertae sedis</taxon>
        <taxon>Mucoromycota</taxon>
        <taxon>Mucoromycotina</taxon>
        <taxon>Mucoromycetes</taxon>
        <taxon>Mucorales</taxon>
        <taxon>Mucorineae</taxon>
        <taxon>Rhizopodaceae</taxon>
        <taxon>Rhizopus</taxon>
    </lineage>
</organism>
<protein>
    <submittedName>
        <fullName evidence="1">Uncharacterized protein</fullName>
    </submittedName>
</protein>
<gene>
    <name evidence="1" type="ORF">BCV71DRAFT_264297</name>
</gene>
<dbReference type="AlphaFoldDB" id="A0A1X0S0V0"/>
<name>A0A1X0S0V0_RHIZD</name>
<dbReference type="EMBL" id="KV921342">
    <property type="protein sequence ID" value="ORE17935.1"/>
    <property type="molecule type" value="Genomic_DNA"/>
</dbReference>
<dbReference type="Proteomes" id="UP000242381">
    <property type="component" value="Unassembled WGS sequence"/>
</dbReference>
<accession>A0A1X0S0V0</accession>